<dbReference type="SUPFAM" id="SSF53850">
    <property type="entry name" value="Periplasmic binding protein-like II"/>
    <property type="match status" value="1"/>
</dbReference>
<gene>
    <name evidence="2" type="ORF">ACFOEK_01820</name>
</gene>
<reference evidence="3" key="1">
    <citation type="journal article" date="2019" name="Int. J. Syst. Evol. Microbiol.">
        <title>The Global Catalogue of Microorganisms (GCM) 10K type strain sequencing project: providing services to taxonomists for standard genome sequencing and annotation.</title>
        <authorList>
            <consortium name="The Broad Institute Genomics Platform"/>
            <consortium name="The Broad Institute Genome Sequencing Center for Infectious Disease"/>
            <person name="Wu L."/>
            <person name="Ma J."/>
        </authorList>
    </citation>
    <scope>NUCLEOTIDE SEQUENCE [LARGE SCALE GENOMIC DNA]</scope>
    <source>
        <strain evidence="3">KCTC 52438</strain>
    </source>
</reference>
<sequence length="231" mass="26227">MIRSNAVFYTLFVGVLLFSGFVNSDTKTTDSNEKLVHLTSLEWPPYSGEQLPDGGASIALAKQAFKHMGYELIVDFYPWSRAVYNGTNKNSRYAGYFPEYYSPKLADTLYFSNEIGDSPLGLIEHVSNPVEWQRLEDLQAYSLGVVRDYVNTQALDTAIAEGNQPAQEVTSDAQNIRKVAGKRIPLAVIDPFVFDYLLLTDESLRFYRNDVQMNSQLLENKKLYICFQKTE</sequence>
<comment type="similarity">
    <text evidence="1">Belongs to the bacterial solute-binding protein 3 family.</text>
</comment>
<name>A0ABV7HAM0_9GAMM</name>
<comment type="caution">
    <text evidence="2">The sequence shown here is derived from an EMBL/GenBank/DDBJ whole genome shotgun (WGS) entry which is preliminary data.</text>
</comment>
<dbReference type="Proteomes" id="UP001595476">
    <property type="component" value="Unassembled WGS sequence"/>
</dbReference>
<organism evidence="2 3">
    <name type="scientific">Litoribrevibacter euphylliae</name>
    <dbReference type="NCBI Taxonomy" id="1834034"/>
    <lineage>
        <taxon>Bacteria</taxon>
        <taxon>Pseudomonadati</taxon>
        <taxon>Pseudomonadota</taxon>
        <taxon>Gammaproteobacteria</taxon>
        <taxon>Oceanospirillales</taxon>
        <taxon>Oceanospirillaceae</taxon>
        <taxon>Litoribrevibacter</taxon>
    </lineage>
</organism>
<protein>
    <submittedName>
        <fullName evidence="2">Substrate-binding periplasmic protein</fullName>
    </submittedName>
</protein>
<proteinExistence type="inferred from homology"/>
<dbReference type="EMBL" id="JBHRSZ010000002">
    <property type="protein sequence ID" value="MFC3149758.1"/>
    <property type="molecule type" value="Genomic_DNA"/>
</dbReference>
<dbReference type="PANTHER" id="PTHR35936">
    <property type="entry name" value="MEMBRANE-BOUND LYTIC MUREIN TRANSGLYCOSYLASE F"/>
    <property type="match status" value="1"/>
</dbReference>
<dbReference type="RefSeq" id="WP_386715301.1">
    <property type="nucleotide sequence ID" value="NZ_JBHRSZ010000002.1"/>
</dbReference>
<evidence type="ECO:0000256" key="1">
    <source>
        <dbReference type="ARBA" id="ARBA00010333"/>
    </source>
</evidence>
<dbReference type="Gene3D" id="3.40.190.10">
    <property type="entry name" value="Periplasmic binding protein-like II"/>
    <property type="match status" value="2"/>
</dbReference>
<dbReference type="PANTHER" id="PTHR35936:SF25">
    <property type="entry name" value="ABC TRANSPORTER SUBSTRATE-BINDING PROTEIN"/>
    <property type="match status" value="1"/>
</dbReference>
<evidence type="ECO:0000313" key="3">
    <source>
        <dbReference type="Proteomes" id="UP001595476"/>
    </source>
</evidence>
<evidence type="ECO:0000313" key="2">
    <source>
        <dbReference type="EMBL" id="MFC3149758.1"/>
    </source>
</evidence>
<keyword evidence="3" id="KW-1185">Reference proteome</keyword>
<accession>A0ABV7HAM0</accession>